<comment type="miscellaneous">
    <text evidence="15">In the RecBCD complex, RecB has a slow 3'-5' helicase, an exonuclease activity and loads RecA onto ssDNA, RecD has a fast 5'-3' helicase activity, while RecC stimulates the ATPase and processivity of the RecB helicase and contributes to recognition of the Chi site.</text>
</comment>
<keyword evidence="5 15" id="KW-0378">Hydrolase</keyword>
<feature type="active site" description="For nuclease activity" evidence="15">
    <location>
        <position position="1096"/>
    </location>
</feature>
<gene>
    <name evidence="15 20" type="primary">recB</name>
    <name evidence="20" type="ORF">LNQ82_09975</name>
</gene>
<organism evidence="20 21">
    <name type="scientific">Conchiformibius steedae DSM 2580</name>
    <dbReference type="NCBI Taxonomy" id="1121352"/>
    <lineage>
        <taxon>Bacteria</taxon>
        <taxon>Pseudomonadati</taxon>
        <taxon>Pseudomonadota</taxon>
        <taxon>Betaproteobacteria</taxon>
        <taxon>Neisseriales</taxon>
        <taxon>Neisseriaceae</taxon>
        <taxon>Conchiformibius</taxon>
    </lineage>
</organism>
<comment type="catalytic activity">
    <reaction evidence="13 15">
        <text>Couples ATP hydrolysis with the unwinding of duplex DNA by translocating in the 3'-5' direction.</text>
        <dbReference type="EC" id="5.6.2.4"/>
    </reaction>
</comment>
<dbReference type="GO" id="GO:0008854">
    <property type="term" value="F:exodeoxyribonuclease V activity"/>
    <property type="evidence" value="ECO:0007669"/>
    <property type="project" value="UniProtKB-EC"/>
</dbReference>
<evidence type="ECO:0000256" key="6">
    <source>
        <dbReference type="ARBA" id="ARBA00022806"/>
    </source>
</evidence>
<dbReference type="GO" id="GO:0000724">
    <property type="term" value="P:double-strand break repair via homologous recombination"/>
    <property type="evidence" value="ECO:0007669"/>
    <property type="project" value="UniProtKB-UniRule"/>
</dbReference>
<dbReference type="PROSITE" id="PS51217">
    <property type="entry name" value="UVRD_HELICASE_CTER"/>
    <property type="match status" value="1"/>
</dbReference>
<dbReference type="SUPFAM" id="SSF52540">
    <property type="entry name" value="P-loop containing nucleoside triphosphate hydrolases"/>
    <property type="match status" value="1"/>
</dbReference>
<evidence type="ECO:0000259" key="19">
    <source>
        <dbReference type="PROSITE" id="PS51217"/>
    </source>
</evidence>
<dbReference type="Proteomes" id="UP001056819">
    <property type="component" value="Chromosome"/>
</dbReference>
<proteinExistence type="inferred from homology"/>
<evidence type="ECO:0000256" key="14">
    <source>
        <dbReference type="ARBA" id="ARBA00048988"/>
    </source>
</evidence>
<feature type="domain" description="UvrD-like helicase C-terminal" evidence="19">
    <location>
        <begin position="483"/>
        <end position="759"/>
    </location>
</feature>
<keyword evidence="6 15" id="KW-0347">Helicase</keyword>
<dbReference type="GO" id="GO:0005524">
    <property type="term" value="F:ATP binding"/>
    <property type="evidence" value="ECO:0007669"/>
    <property type="project" value="UniProtKB-UniRule"/>
</dbReference>
<evidence type="ECO:0000256" key="2">
    <source>
        <dbReference type="ARBA" id="ARBA00022723"/>
    </source>
</evidence>
<comment type="domain">
    <text evidence="15">The N-terminal DNA-binding domain is a ssDNA-dependent ATPase and has ATP-dependent 3'-5' helicase function. This domain interacts with RecC.</text>
</comment>
<dbReference type="SUPFAM" id="SSF52980">
    <property type="entry name" value="Restriction endonuclease-like"/>
    <property type="match status" value="1"/>
</dbReference>
<dbReference type="AlphaFoldDB" id="A0AAE9KYE0"/>
<evidence type="ECO:0000256" key="3">
    <source>
        <dbReference type="ARBA" id="ARBA00022741"/>
    </source>
</evidence>
<dbReference type="GO" id="GO:0009338">
    <property type="term" value="C:exodeoxyribonuclease V complex"/>
    <property type="evidence" value="ECO:0007669"/>
    <property type="project" value="TreeGrafter"/>
</dbReference>
<dbReference type="Pfam" id="PF13361">
    <property type="entry name" value="UvrD_C"/>
    <property type="match status" value="1"/>
</dbReference>
<evidence type="ECO:0000256" key="8">
    <source>
        <dbReference type="ARBA" id="ARBA00022840"/>
    </source>
</evidence>
<keyword evidence="4 15" id="KW-0227">DNA damage</keyword>
<keyword evidence="11 15" id="KW-0234">DNA repair</keyword>
<evidence type="ECO:0000259" key="18">
    <source>
        <dbReference type="PROSITE" id="PS51198"/>
    </source>
</evidence>
<feature type="region of interest" description="Nuclease activity, interacts with RecD and RecA" evidence="15">
    <location>
        <begin position="909"/>
        <end position="1182"/>
    </location>
</feature>
<dbReference type="RefSeq" id="WP_027021387.1">
    <property type="nucleotide sequence ID" value="NZ_CP097501.1"/>
</dbReference>
<reference evidence="20" key="1">
    <citation type="submission" date="2022-05" db="EMBL/GenBank/DDBJ databases">
        <title>Alysiella filiformis genome sequencing.</title>
        <authorList>
            <person name="Viehboeck T."/>
        </authorList>
    </citation>
    <scope>NUCLEOTIDE SEQUENCE</scope>
    <source>
        <strain evidence="20">DSM 2580</strain>
    </source>
</reference>
<keyword evidence="10 15" id="KW-0238">DNA-binding</keyword>
<dbReference type="GO" id="GO:0005829">
    <property type="term" value="C:cytosol"/>
    <property type="evidence" value="ECO:0007669"/>
    <property type="project" value="TreeGrafter"/>
</dbReference>
<dbReference type="Gene3D" id="3.90.320.10">
    <property type="match status" value="1"/>
</dbReference>
<accession>A0AAE9KYE0</accession>
<feature type="region of interest" description="DNA-binding and helicase activity, interacts with RecC" evidence="15">
    <location>
        <begin position="1"/>
        <end position="893"/>
    </location>
</feature>
<name>A0AAE9KYE0_9NEIS</name>
<dbReference type="GO" id="GO:0043138">
    <property type="term" value="F:3'-5' DNA helicase activity"/>
    <property type="evidence" value="ECO:0007669"/>
    <property type="project" value="UniProtKB-UniRule"/>
</dbReference>
<dbReference type="Pfam" id="PF00580">
    <property type="entry name" value="UvrD-helicase"/>
    <property type="match status" value="1"/>
</dbReference>
<dbReference type="PROSITE" id="PS51198">
    <property type="entry name" value="UVRD_HELICASE_ATP_BIND"/>
    <property type="match status" value="1"/>
</dbReference>
<comment type="similarity">
    <text evidence="15">Belongs to the helicase family. UvrD subfamily.</text>
</comment>
<feature type="binding site" evidence="15">
    <location>
        <position position="970"/>
    </location>
    <ligand>
        <name>Mg(2+)</name>
        <dbReference type="ChEBI" id="CHEBI:18420"/>
    </ligand>
</feature>
<comment type="subunit">
    <text evidence="15">Heterotrimer of RecB, RecC and RecD. All subunits contribute to DNA-binding. Interacts with RecA.</text>
</comment>
<dbReference type="InterPro" id="IPR000212">
    <property type="entry name" value="DNA_helicase_UvrD/REP"/>
</dbReference>
<comment type="catalytic activity">
    <reaction evidence="14 15">
        <text>ATP + H2O = ADP + phosphate + H(+)</text>
        <dbReference type="Rhea" id="RHEA:13065"/>
        <dbReference type="ChEBI" id="CHEBI:15377"/>
        <dbReference type="ChEBI" id="CHEBI:15378"/>
        <dbReference type="ChEBI" id="CHEBI:30616"/>
        <dbReference type="ChEBI" id="CHEBI:43474"/>
        <dbReference type="ChEBI" id="CHEBI:456216"/>
        <dbReference type="EC" id="5.6.2.4"/>
    </reaction>
</comment>
<evidence type="ECO:0000256" key="9">
    <source>
        <dbReference type="ARBA" id="ARBA00022842"/>
    </source>
</evidence>
<feature type="domain" description="UvrD-like helicase ATP-binding" evidence="18">
    <location>
        <begin position="1"/>
        <end position="471"/>
    </location>
</feature>
<protein>
    <recommendedName>
        <fullName evidence="15">RecBCD enzyme subunit RecB</fullName>
        <ecNumber evidence="15">3.1.11.5</ecNumber>
        <ecNumber evidence="15">5.6.2.4</ecNumber>
    </recommendedName>
    <alternativeName>
        <fullName evidence="15">DNA 3'-5' helicase subunit RecB</fullName>
    </alternativeName>
    <alternativeName>
        <fullName evidence="15">Exonuclease V subunit RecB</fullName>
        <shortName evidence="15">ExoV subunit RecB</shortName>
    </alternativeName>
    <alternativeName>
        <fullName evidence="15">Helicase/nuclease RecBCD subunit RecB</fullName>
    </alternativeName>
</protein>
<keyword evidence="12 15" id="KW-0413">Isomerase</keyword>
<keyword evidence="7 15" id="KW-0269">Exonuclease</keyword>
<comment type="catalytic activity">
    <reaction evidence="15">
        <text>Exonucleolytic cleavage (in the presence of ATP) in either 5'- to 3'- or 3'- to 5'-direction to yield 5'-phosphooligonucleotides.</text>
        <dbReference type="EC" id="3.1.11.5"/>
    </reaction>
</comment>
<dbReference type="PANTHER" id="PTHR11070:SF23">
    <property type="entry name" value="RECBCD ENZYME SUBUNIT RECB"/>
    <property type="match status" value="1"/>
</dbReference>
<evidence type="ECO:0000256" key="10">
    <source>
        <dbReference type="ARBA" id="ARBA00023125"/>
    </source>
</evidence>
<dbReference type="EC" id="5.6.2.4" evidence="15"/>
<dbReference type="GO" id="GO:0003677">
    <property type="term" value="F:DNA binding"/>
    <property type="evidence" value="ECO:0007669"/>
    <property type="project" value="UniProtKB-UniRule"/>
</dbReference>
<dbReference type="InterPro" id="IPR014017">
    <property type="entry name" value="DNA_helicase_UvrD-like_C"/>
</dbReference>
<evidence type="ECO:0000256" key="7">
    <source>
        <dbReference type="ARBA" id="ARBA00022839"/>
    </source>
</evidence>
<feature type="binding site" evidence="15">
    <location>
        <position position="1096"/>
    </location>
    <ligand>
        <name>Mg(2+)</name>
        <dbReference type="ChEBI" id="CHEBI:18420"/>
    </ligand>
</feature>
<dbReference type="InterPro" id="IPR011604">
    <property type="entry name" value="PDDEXK-like_dom_sf"/>
</dbReference>
<evidence type="ECO:0000313" key="21">
    <source>
        <dbReference type="Proteomes" id="UP001056819"/>
    </source>
</evidence>
<keyword evidence="1 15" id="KW-0540">Nuclease</keyword>
<dbReference type="InterPro" id="IPR027417">
    <property type="entry name" value="P-loop_NTPase"/>
</dbReference>
<feature type="binding site" evidence="16">
    <location>
        <begin position="20"/>
        <end position="27"/>
    </location>
    <ligand>
        <name>ATP</name>
        <dbReference type="ChEBI" id="CHEBI:30616"/>
    </ligand>
</feature>
<evidence type="ECO:0000256" key="4">
    <source>
        <dbReference type="ARBA" id="ARBA00022763"/>
    </source>
</evidence>
<dbReference type="NCBIfam" id="TIGR00609">
    <property type="entry name" value="recB"/>
    <property type="match status" value="1"/>
</dbReference>
<dbReference type="InterPro" id="IPR004586">
    <property type="entry name" value="RecB"/>
</dbReference>
<dbReference type="Gene3D" id="1.10.3170.10">
    <property type="entry name" value="Recbcd, chain B, domain 2"/>
    <property type="match status" value="1"/>
</dbReference>
<keyword evidence="9 15" id="KW-0460">Magnesium</keyword>
<dbReference type="InterPro" id="IPR011335">
    <property type="entry name" value="Restrct_endonuc-II-like"/>
</dbReference>
<evidence type="ECO:0000313" key="20">
    <source>
        <dbReference type="EMBL" id="URD67492.1"/>
    </source>
</evidence>
<feature type="binding site" evidence="15">
    <location>
        <position position="1082"/>
    </location>
    <ligand>
        <name>Mg(2+)</name>
        <dbReference type="ChEBI" id="CHEBI:18420"/>
    </ligand>
</feature>
<comment type="function">
    <text evidence="15">A helicase/nuclease that prepares dsDNA breaks (DSB) for recombinational DNA repair. Binds to DSBs and unwinds DNA via a highly rapid and processive ATP-dependent bidirectional helicase activity. Unwinds dsDNA until it encounters a Chi (crossover hotspot instigator) sequence from the 3' direction. Cuts ssDNA a few nucleotides 3' to the Chi site. The properties and activities of the enzyme are changed at Chi. The Chi-altered holoenzyme produces a long 3'-ssDNA overhang and facilitates RecA-binding to the ssDNA for homologous DNA recombination and repair. Holoenzyme degrades any linearized DNA that is unable to undergo homologous recombination. In the holoenzyme this subunit contributes ATPase, 3'-5' helicase, exonuclease activity and loads RecA onto ssDNA.</text>
</comment>
<evidence type="ECO:0000256" key="1">
    <source>
        <dbReference type="ARBA" id="ARBA00022722"/>
    </source>
</evidence>
<dbReference type="GO" id="GO:0000287">
    <property type="term" value="F:magnesium ion binding"/>
    <property type="evidence" value="ECO:0007669"/>
    <property type="project" value="UniProtKB-UniRule"/>
</dbReference>
<keyword evidence="8 15" id="KW-0067">ATP-binding</keyword>
<dbReference type="Gene3D" id="3.40.50.300">
    <property type="entry name" value="P-loop containing nucleotide triphosphate hydrolases"/>
    <property type="match status" value="2"/>
</dbReference>
<evidence type="ECO:0000256" key="5">
    <source>
        <dbReference type="ARBA" id="ARBA00022801"/>
    </source>
</evidence>
<dbReference type="HAMAP" id="MF_01485">
    <property type="entry name" value="RecB"/>
    <property type="match status" value="1"/>
</dbReference>
<evidence type="ECO:0000256" key="16">
    <source>
        <dbReference type="PROSITE-ProRule" id="PRU00560"/>
    </source>
</evidence>
<evidence type="ECO:0000256" key="12">
    <source>
        <dbReference type="ARBA" id="ARBA00023235"/>
    </source>
</evidence>
<evidence type="ECO:0000256" key="15">
    <source>
        <dbReference type="HAMAP-Rule" id="MF_01485"/>
    </source>
</evidence>
<evidence type="ECO:0000256" key="13">
    <source>
        <dbReference type="ARBA" id="ARBA00034617"/>
    </source>
</evidence>
<dbReference type="InterPro" id="IPR014016">
    <property type="entry name" value="UvrD-like_ATP-bd"/>
</dbReference>
<evidence type="ECO:0000256" key="17">
    <source>
        <dbReference type="SAM" id="MobiDB-lite"/>
    </source>
</evidence>
<dbReference type="CDD" id="cd22352">
    <property type="entry name" value="RecB_C-like"/>
    <property type="match status" value="1"/>
</dbReference>
<comment type="domain">
    <text evidence="15">The C-terminal domain has nuclease activity and interacts with RecD. It interacts with RecA, facilitating its loading onto ssDNA.</text>
</comment>
<dbReference type="EMBL" id="CP097501">
    <property type="protein sequence ID" value="URD67492.1"/>
    <property type="molecule type" value="Genomic_DNA"/>
</dbReference>
<keyword evidence="3 15" id="KW-0547">Nucleotide-binding</keyword>
<dbReference type="EC" id="3.1.11.5" evidence="15"/>
<dbReference type="Gene3D" id="1.10.486.10">
    <property type="entry name" value="PCRA, domain 4"/>
    <property type="match status" value="1"/>
</dbReference>
<comment type="cofactor">
    <cofactor evidence="15">
        <name>Mg(2+)</name>
        <dbReference type="ChEBI" id="CHEBI:18420"/>
    </cofactor>
    <text evidence="15">Binds 1 Mg(2+) ion per subunit.</text>
</comment>
<evidence type="ECO:0000256" key="11">
    <source>
        <dbReference type="ARBA" id="ARBA00023204"/>
    </source>
</evidence>
<feature type="region of interest" description="Disordered" evidence="17">
    <location>
        <begin position="928"/>
        <end position="952"/>
    </location>
</feature>
<sequence length="1182" mass="131961">MTAPFAPLDVPLNGTNLIEASAGTGKTWNIAALFARLVVLEQADVSQILVVTFTKAATAELKTRLRARLDEALNVLRRCADADNPDDALIHECGGDDFLYRLLQRGLQQEGLARLMLRLQAAVSGFDNASVYTIHGFCQRVLQDYAFFCQVPFDIELDEQGDRAENLNAAQDFWRGRIADDDVWAQLSYRHRYTPQQALDELESYIARPYLHTPVSAQAQDFAAAQARLAECWQNTVAQLPEIEAAFWRIHPSLNSNVFRINSFTDKFAMLHQLSTQHAPDAATLRQLLQHKDGHLLFDEGFVREKVKKNALAPEPSDLDQIQILAELGNAAAEAATAETAAWADMQRQLLTYLHESRRVHKQSHPRRVFDDLLLDVAAALAPDAPHVHTLARALSAQWRFALIDEFQDTDPLQYAIFRTAFAATDTPLFLVGDPKQAIYGFRGADIFAYLQAAGDAAERHYTLDTNRRNHHALNQGIDALFARAQPFVLPQIAYPPVRASREVSRLHGADGNPALAIRWLNEGSETAAVLEARAADWSAAETAALLGGSHTLDTDNGTRPLLANDIAILVRRRKDGELVRRALKKHGIQSVLLSQNNIFAEAEAEACAALLDFFIQPQQSDTLNFVLAGCLFQYSAADLQALNDNEHQRSAWTDSAQRSLAHWQQAGIYAALQHFCREHGVETRLLAQRNERSLTNLHQVMELLAAEDELSHSPVSLQQWLHRQIESAKQGSGTQAHTLRLESDNDLVKIVTIHASKGLQYPVVICPFIWKAAAAPRSEWHIVHRGSEAVLLHDSQFDEADREQQQREHLSEDLRLLYVALTRAEERLYLYAGAYRDGKGSAPAYLLDMPDKTTTNDNACREHWQQFAQTHGLTWYGHQAPSAVRADWSALARPVYRAAEYAPRRFGFIRHTSFTGLLRQSERLAAARAELPPSDSPADLPDPAPLTPAANAEGIHAFPHGSNAGICLHSLLENRLFAPADPAADALILERYGFDPEQWCDTVGELLQRTRRTPLLPDHTTLADFSPQQRLTETEFVLHTDFRLADIRRLLAHSGLSPHIIQAAAALQFQDLHGYLNGAIDLMCRTADGRVLIIDYKSNRLGDHAAAYTPAALDEAVADHHYYLQALIYSIAAARYLHSRHALPEQIGVRYLFLRGLDGHSSHSVWSWDIHTADLSPWLIV</sequence>
<dbReference type="PANTHER" id="PTHR11070">
    <property type="entry name" value="UVRD / RECB / PCRA DNA HELICASE FAMILY MEMBER"/>
    <property type="match status" value="1"/>
</dbReference>
<keyword evidence="2 15" id="KW-0479">Metal-binding</keyword>